<evidence type="ECO:0000313" key="6">
    <source>
        <dbReference type="EMBL" id="MBC1178582.1"/>
    </source>
</evidence>
<accession>A0A1B0CDA3</accession>
<reference evidence="6" key="2">
    <citation type="journal article" date="2020" name="BMC">
        <title>Leishmania infection induces a limited differential gene expression in the sand fly midgut.</title>
        <authorList>
            <person name="Coutinho-Abreu I.V."/>
            <person name="Serafim T.D."/>
            <person name="Meneses C."/>
            <person name="Kamhawi S."/>
            <person name="Oliveira F."/>
            <person name="Valenzuela J.G."/>
        </authorList>
    </citation>
    <scope>NUCLEOTIDE SEQUENCE</scope>
    <source>
        <strain evidence="6">Jacobina</strain>
        <tissue evidence="6">Midgut</tissue>
    </source>
</reference>
<dbReference type="InterPro" id="IPR002213">
    <property type="entry name" value="UDP_glucos_trans"/>
</dbReference>
<comment type="similarity">
    <text evidence="1">Belongs to the UDP-glycosyltransferase family.</text>
</comment>
<reference evidence="7" key="3">
    <citation type="submission" date="2020-05" db="UniProtKB">
        <authorList>
            <consortium name="EnsemblMetazoa"/>
        </authorList>
    </citation>
    <scope>IDENTIFICATION</scope>
    <source>
        <strain evidence="7">Jacobina</strain>
    </source>
</reference>
<protein>
    <submittedName>
        <fullName evidence="6">Putative udp-glucoronosyl and udp-glucosyl transferase</fullName>
    </submittedName>
</protein>
<evidence type="ECO:0000256" key="1">
    <source>
        <dbReference type="ARBA" id="ARBA00009995"/>
    </source>
</evidence>
<dbReference type="CDD" id="cd03784">
    <property type="entry name" value="GT1_Gtf-like"/>
    <property type="match status" value="1"/>
</dbReference>
<dbReference type="EMBL" id="AJWK01007613">
    <property type="status" value="NOT_ANNOTATED_CDS"/>
    <property type="molecule type" value="Genomic_DNA"/>
</dbReference>
<sequence length="548" mass="62563">KKRKSNVEETGYSSEYTSTTKNTRNSKRRNSRRIVGIAGRFCGEKIAASVNCTIKNILVLEGVASPSHHIFLGTLNTALAARGYNVTSLCAEDEKNSENLTYLPLDQVYQVMYNASNPEFDMQIDFFEMGDKSPLEQYMEADLFYKMTLAGIFQSNGYQQLKNYPKDFKFDLIINDHLMGPMLLPFVHHFNYPPLIGVTAFHSASTGYSILGSTFYPSFLTVSYFDIDISTFFGRIYNFLLTHFEWVFMKYYITPELDKMIRPEFPDSPYLDDLMPLHKIIMNNKHPAVDVSEPTLPGLISIGGMQIQQPKPLPADLQDILDGAENGVILFSLGSNIQSSELGEKRLREILETLRQLPKYTIVWKFEAEDFPFEIPKNNTILFITHGGLLTHKNTILFITHGGLLSTQEATWYGVPLLNLPIFADQANNARISKAAGVGEIYNIRTVERKSFLEAILNVLEDPKYRKNSQIRSKNFQDQPQMPLDRAIWWIEWILRNPDVSHLRSPSLDINIPQRHSIDIIAFLTVACFLWVLLTLWMTRKHSAGEDA</sequence>
<keyword evidence="8" id="KW-1185">Reference proteome</keyword>
<dbReference type="PANTHER" id="PTHR48043">
    <property type="entry name" value="EG:EG0003.4 PROTEIN-RELATED"/>
    <property type="match status" value="1"/>
</dbReference>
<evidence type="ECO:0000256" key="5">
    <source>
        <dbReference type="SAM" id="Phobius"/>
    </source>
</evidence>
<keyword evidence="5" id="KW-0812">Transmembrane</keyword>
<dbReference type="VEuPathDB" id="VectorBase:LLOJ002323"/>
<feature type="region of interest" description="Disordered" evidence="4">
    <location>
        <begin position="1"/>
        <end position="30"/>
    </location>
</feature>
<evidence type="ECO:0000313" key="8">
    <source>
        <dbReference type="Proteomes" id="UP000092461"/>
    </source>
</evidence>
<dbReference type="Proteomes" id="UP000092461">
    <property type="component" value="Unassembled WGS sequence"/>
</dbReference>
<dbReference type="EMBL" id="GITU01009879">
    <property type="protein sequence ID" value="MBC1178582.1"/>
    <property type="molecule type" value="Transcribed_RNA"/>
</dbReference>
<evidence type="ECO:0000256" key="3">
    <source>
        <dbReference type="ARBA" id="ARBA00022679"/>
    </source>
</evidence>
<reference evidence="8" key="1">
    <citation type="submission" date="2012-05" db="EMBL/GenBank/DDBJ databases">
        <title>Whole Genome Assembly of Lutzomyia longipalpis.</title>
        <authorList>
            <person name="Richards S."/>
            <person name="Qu C."/>
            <person name="Dillon R."/>
            <person name="Worley K."/>
            <person name="Scherer S."/>
            <person name="Batterton M."/>
            <person name="Taylor A."/>
            <person name="Hawes A."/>
            <person name="Hernandez B."/>
            <person name="Kovar C."/>
            <person name="Mandapat C."/>
            <person name="Pham C."/>
            <person name="Qu C."/>
            <person name="Jing C."/>
            <person name="Bess C."/>
            <person name="Bandaranaike D."/>
            <person name="Ngo D."/>
            <person name="Ongeri F."/>
            <person name="Arias F."/>
            <person name="Lara F."/>
            <person name="Weissenberger G."/>
            <person name="Kamau G."/>
            <person name="Han H."/>
            <person name="Shen H."/>
            <person name="Dinh H."/>
            <person name="Khalil I."/>
            <person name="Jones J."/>
            <person name="Shafer J."/>
            <person name="Jayaseelan J."/>
            <person name="Quiroz J."/>
            <person name="Blankenburg K."/>
            <person name="Nguyen L."/>
            <person name="Jackson L."/>
            <person name="Francisco L."/>
            <person name="Tang L.-Y."/>
            <person name="Pu L.-L."/>
            <person name="Perales L."/>
            <person name="Lorensuhewa L."/>
            <person name="Munidasa M."/>
            <person name="Coyle M."/>
            <person name="Taylor M."/>
            <person name="Puazo M."/>
            <person name="Firestine M."/>
            <person name="Scheel M."/>
            <person name="Javaid M."/>
            <person name="Wang M."/>
            <person name="Li M."/>
            <person name="Tabassum N."/>
            <person name="Saada N."/>
            <person name="Osuji N."/>
            <person name="Aqrawi P."/>
            <person name="Fu Q."/>
            <person name="Thornton R."/>
            <person name="Raj R."/>
            <person name="Goodspeed R."/>
            <person name="Mata R."/>
            <person name="Najjar R."/>
            <person name="Gubbala S."/>
            <person name="Lee S."/>
            <person name="Denson S."/>
            <person name="Patil S."/>
            <person name="Macmil S."/>
            <person name="Qi S."/>
            <person name="Matskevitch T."/>
            <person name="Palculict T."/>
            <person name="Mathew T."/>
            <person name="Vee V."/>
            <person name="Velamala V."/>
            <person name="Korchina V."/>
            <person name="Cai W."/>
            <person name="Liu W."/>
            <person name="Dai W."/>
            <person name="Zou X."/>
            <person name="Zhu Y."/>
            <person name="Zhang Y."/>
            <person name="Wu Y.-Q."/>
            <person name="Xin Y."/>
            <person name="Nazarath L."/>
            <person name="Kovar C."/>
            <person name="Han Y."/>
            <person name="Muzny D."/>
            <person name="Gibbs R."/>
        </authorList>
    </citation>
    <scope>NUCLEOTIDE SEQUENCE [LARGE SCALE GENOMIC DNA]</scope>
    <source>
        <strain evidence="8">Jacobina</strain>
    </source>
</reference>
<dbReference type="Gene3D" id="3.40.50.2000">
    <property type="entry name" value="Glycogen Phosphorylase B"/>
    <property type="match status" value="1"/>
</dbReference>
<dbReference type="AlphaFoldDB" id="A0A1B0CDA3"/>
<dbReference type="GO" id="GO:0008194">
    <property type="term" value="F:UDP-glycosyltransferase activity"/>
    <property type="evidence" value="ECO:0007669"/>
    <property type="project" value="InterPro"/>
</dbReference>
<evidence type="ECO:0000313" key="7">
    <source>
        <dbReference type="EnsemblMetazoa" id="LLOJ002323-PA"/>
    </source>
</evidence>
<dbReference type="EMBL" id="AJWK01007614">
    <property type="status" value="NOT_ANNOTATED_CDS"/>
    <property type="molecule type" value="Genomic_DNA"/>
</dbReference>
<feature type="transmembrane region" description="Helical" evidence="5">
    <location>
        <begin position="520"/>
        <end position="539"/>
    </location>
</feature>
<keyword evidence="5" id="KW-1133">Transmembrane helix</keyword>
<dbReference type="EnsemblMetazoa" id="LLOJ002323-RA">
    <property type="protein sequence ID" value="LLOJ002323-PA"/>
    <property type="gene ID" value="LLOJ002323"/>
</dbReference>
<dbReference type="InterPro" id="IPR050271">
    <property type="entry name" value="UDP-glycosyltransferase"/>
</dbReference>
<dbReference type="VEuPathDB" id="VectorBase:LLONM1_006752"/>
<dbReference type="SUPFAM" id="SSF53756">
    <property type="entry name" value="UDP-Glycosyltransferase/glycogen phosphorylase"/>
    <property type="match status" value="1"/>
</dbReference>
<organism evidence="7 8">
    <name type="scientific">Lutzomyia longipalpis</name>
    <name type="common">Sand fly</name>
    <dbReference type="NCBI Taxonomy" id="7200"/>
    <lineage>
        <taxon>Eukaryota</taxon>
        <taxon>Metazoa</taxon>
        <taxon>Ecdysozoa</taxon>
        <taxon>Arthropoda</taxon>
        <taxon>Hexapoda</taxon>
        <taxon>Insecta</taxon>
        <taxon>Pterygota</taxon>
        <taxon>Neoptera</taxon>
        <taxon>Endopterygota</taxon>
        <taxon>Diptera</taxon>
        <taxon>Nematocera</taxon>
        <taxon>Psychodoidea</taxon>
        <taxon>Psychodidae</taxon>
        <taxon>Lutzomyia</taxon>
        <taxon>Lutzomyia</taxon>
    </lineage>
</organism>
<dbReference type="PANTHER" id="PTHR48043:SF159">
    <property type="entry name" value="EG:EG0003.4 PROTEIN-RELATED"/>
    <property type="match status" value="1"/>
</dbReference>
<feature type="compositionally biased region" description="Low complexity" evidence="4">
    <location>
        <begin position="8"/>
        <end position="23"/>
    </location>
</feature>
<dbReference type="EMBL" id="AJWK01007612">
    <property type="status" value="NOT_ANNOTATED_CDS"/>
    <property type="molecule type" value="Genomic_DNA"/>
</dbReference>
<keyword evidence="2" id="KW-0328">Glycosyltransferase</keyword>
<dbReference type="Pfam" id="PF00201">
    <property type="entry name" value="UDPGT"/>
    <property type="match status" value="1"/>
</dbReference>
<name>A0A1B0CDA3_LUTLO</name>
<evidence type="ECO:0000256" key="4">
    <source>
        <dbReference type="SAM" id="MobiDB-lite"/>
    </source>
</evidence>
<proteinExistence type="inferred from homology"/>
<dbReference type="EMBL" id="AJWK01007611">
    <property type="status" value="NOT_ANNOTATED_CDS"/>
    <property type="molecule type" value="Genomic_DNA"/>
</dbReference>
<evidence type="ECO:0000256" key="2">
    <source>
        <dbReference type="ARBA" id="ARBA00022676"/>
    </source>
</evidence>
<keyword evidence="3 6" id="KW-0808">Transferase</keyword>
<keyword evidence="5" id="KW-0472">Membrane</keyword>
<dbReference type="FunFam" id="3.40.50.2000:FF:000021">
    <property type="entry name" value="UDP-glucuronosyltransferase"/>
    <property type="match status" value="1"/>
</dbReference>